<dbReference type="AlphaFoldDB" id="A0A0L0M9G4"/>
<dbReference type="EMBL" id="LFJJ01000140">
    <property type="protein sequence ID" value="KND59312.1"/>
    <property type="molecule type" value="Genomic_DNA"/>
</dbReference>
<dbReference type="Pfam" id="PF11180">
    <property type="entry name" value="DUF2968"/>
    <property type="match status" value="1"/>
</dbReference>
<accession>A0A0L0M9G4</accession>
<dbReference type="PATRIC" id="fig|242163.4.peg.1343"/>
<reference evidence="4" key="1">
    <citation type="submission" date="2015-06" db="EMBL/GenBank/DDBJ databases">
        <title>Comparative genomics of Burkholderia leaf nodule symbionts.</title>
        <authorList>
            <person name="Carlier A."/>
            <person name="Eberl L."/>
            <person name="Pinto-Carbo M."/>
        </authorList>
    </citation>
    <scope>NUCLEOTIDE SEQUENCE [LARGE SCALE GENOMIC DNA]</scope>
    <source>
        <strain evidence="4">UZHbot4</strain>
    </source>
</reference>
<organism evidence="3 4">
    <name type="scientific">Candidatus Burkholderia verschuerenii</name>
    <dbReference type="NCBI Taxonomy" id="242163"/>
    <lineage>
        <taxon>Bacteria</taxon>
        <taxon>Pseudomonadati</taxon>
        <taxon>Pseudomonadota</taxon>
        <taxon>Betaproteobacteria</taxon>
        <taxon>Burkholderiales</taxon>
        <taxon>Burkholderiaceae</taxon>
        <taxon>Burkholderia</taxon>
    </lineage>
</organism>
<dbReference type="OrthoDB" id="5952682at2"/>
<evidence type="ECO:0000256" key="2">
    <source>
        <dbReference type="SAM" id="SignalP"/>
    </source>
</evidence>
<feature type="region of interest" description="Disordered" evidence="1">
    <location>
        <begin position="203"/>
        <end position="225"/>
    </location>
</feature>
<feature type="signal peptide" evidence="2">
    <location>
        <begin position="1"/>
        <end position="25"/>
    </location>
</feature>
<evidence type="ECO:0000256" key="1">
    <source>
        <dbReference type="SAM" id="MobiDB-lite"/>
    </source>
</evidence>
<keyword evidence="3" id="KW-0449">Lipoprotein</keyword>
<gene>
    <name evidence="3" type="ORF">BVER_00781c</name>
</gene>
<evidence type="ECO:0000313" key="3">
    <source>
        <dbReference type="EMBL" id="KND59312.1"/>
    </source>
</evidence>
<keyword evidence="4" id="KW-1185">Reference proteome</keyword>
<dbReference type="Proteomes" id="UP000036959">
    <property type="component" value="Unassembled WGS sequence"/>
</dbReference>
<dbReference type="InterPro" id="IPR021350">
    <property type="entry name" value="DUF2968"/>
</dbReference>
<protein>
    <submittedName>
        <fullName evidence="3">Putative lipoprotein</fullName>
    </submittedName>
</protein>
<feature type="chain" id="PRO_5005544249" evidence="2">
    <location>
        <begin position="26"/>
        <end position="225"/>
    </location>
</feature>
<name>A0A0L0M9G4_9BURK</name>
<evidence type="ECO:0000313" key="4">
    <source>
        <dbReference type="Proteomes" id="UP000036959"/>
    </source>
</evidence>
<sequence>MKPSVIAKIALTSLVMLPVSSAVMAAGGASDTSAAYPDKLSIDLPGDSNAVNGDIAELQSLLRDGKVTELRKSFNGSYGASLSFYPDSMIYYVALFQQSKYWRVFKTQNDARADSVYADFVKSSISLADTEIRRIKLEAEKAYADKLIAAQQDRANRLQADLDISRQQQSQVTSYQIEQQEAVRSLRTEQAAAQAQLRALQQRVQELQKQSDGDLPTPVKAPGSP</sequence>
<proteinExistence type="predicted"/>
<keyword evidence="2" id="KW-0732">Signal</keyword>
<comment type="caution">
    <text evidence="3">The sequence shown here is derived from an EMBL/GenBank/DDBJ whole genome shotgun (WGS) entry which is preliminary data.</text>
</comment>
<dbReference type="RefSeq" id="WP_050454854.1">
    <property type="nucleotide sequence ID" value="NZ_LFJJ01000140.1"/>
</dbReference>